<evidence type="ECO:0000256" key="4">
    <source>
        <dbReference type="PROSITE-ProRule" id="PRU00284"/>
    </source>
</evidence>
<keyword evidence="2" id="KW-0145">Chemotaxis</keyword>
<dbReference type="GO" id="GO:0007165">
    <property type="term" value="P:signal transduction"/>
    <property type="evidence" value="ECO:0007669"/>
    <property type="project" value="UniProtKB-KW"/>
</dbReference>
<dbReference type="AlphaFoldDB" id="A0A1P8MV87"/>
<dbReference type="InterPro" id="IPR004089">
    <property type="entry name" value="MCPsignal_dom"/>
</dbReference>
<sequence length="858" mass="91302">MPETGYSRLFLSRLNTLMVKALATTAFLTISVLAAMVTFDYTAQRNLLHNEMTSRAENVTELLAMQLGGSIKFANEIAIRDIATSVLSAAEPEARSVFVTGPEGDSMYATSVGVDATLDPRIYARQAIETAGAVRSDDGMVVAYPVFFGSEQLIAGAVVTTWDDARIISLLSRNQMIAMAVAISVFVVTMAFLILYAWYDVSRPLNRIASVMKAMAREKYDIDVPGTQRGDEIGNIARRLHGFRNALSNAQKGQRESAFKSAAFEGSTAPMMIVDERGRINFTNPACAVLLDDLLPGLADLWPDATGENWIGADLSNLEGFAELAALDRPTGVRDAGTTVLRVGDRHVRVTISPACDDADQPIGAVVEWSEQTVAHRNAALLGGIDSTQMRIEFDAQGQCSDINDVAASRLKLDPGDLSHLSLQSILAPVQSTADIPEDVLGNLAEGDGIHGKIDLIRSDGKRVVVDGSFINVSTADGIMERCILIGTDVTVAEAEVRDARDRQARLAEEQAKVVAALGHSLQCLSEGDLTLELTAPFPPEYEKLRRDFNNALVGLRSAMTSVTHNVESIRNETTEITSAADDLSRRTERQAATLEETAAALDELTSSVRSAAEGADAASKMSEDAQQNAEHGGEIARQAVVAMDGIKASSQEISKITSVIDDIAFQTNLLALNAGVEAARAGEAGRGFAVVATEVRALAQRSSEAAREINTLISTSGEQVQQGVHLVDSTGTALAAIVSSVDDISNRVAEIASSARQQSAGLNEINAAVNELDHVTQQNAAMFEETTAASHALTGEADALAEAVAKFNIGTSRLAVRAGEQSASAQVDISKSLATDGALALQPEREEEPIATGWEEF</sequence>
<keyword evidence="5" id="KW-0812">Transmembrane</keyword>
<keyword evidence="9" id="KW-1185">Reference proteome</keyword>
<keyword evidence="5" id="KW-0472">Membrane</keyword>
<proteinExistence type="inferred from homology"/>
<evidence type="ECO:0000313" key="9">
    <source>
        <dbReference type="Proteomes" id="UP000186336"/>
    </source>
</evidence>
<accession>A0A1P8MV87</accession>
<feature type="transmembrane region" description="Helical" evidence="5">
    <location>
        <begin position="176"/>
        <end position="199"/>
    </location>
</feature>
<dbReference type="GO" id="GO:0006935">
    <property type="term" value="P:chemotaxis"/>
    <property type="evidence" value="ECO:0007669"/>
    <property type="project" value="UniProtKB-KW"/>
</dbReference>
<evidence type="ECO:0000256" key="5">
    <source>
        <dbReference type="SAM" id="Phobius"/>
    </source>
</evidence>
<dbReference type="Proteomes" id="UP000186336">
    <property type="component" value="Chromosome"/>
</dbReference>
<feature type="domain" description="HAMP" evidence="7">
    <location>
        <begin position="199"/>
        <end position="252"/>
    </location>
</feature>
<dbReference type="GO" id="GO:0016020">
    <property type="term" value="C:membrane"/>
    <property type="evidence" value="ECO:0007669"/>
    <property type="project" value="UniProtKB-SubCell"/>
</dbReference>
<evidence type="ECO:0008006" key="10">
    <source>
        <dbReference type="Google" id="ProtNLM"/>
    </source>
</evidence>
<dbReference type="SUPFAM" id="SSF158472">
    <property type="entry name" value="HAMP domain-like"/>
    <property type="match status" value="1"/>
</dbReference>
<dbReference type="SMART" id="SM00283">
    <property type="entry name" value="MA"/>
    <property type="match status" value="1"/>
</dbReference>
<evidence type="ECO:0000259" key="7">
    <source>
        <dbReference type="PROSITE" id="PS50885"/>
    </source>
</evidence>
<dbReference type="PANTHER" id="PTHR43531">
    <property type="entry name" value="PROTEIN ICFG"/>
    <property type="match status" value="1"/>
</dbReference>
<dbReference type="STRING" id="299262.BWR18_09770"/>
<keyword evidence="4" id="KW-0807">Transducer</keyword>
<feature type="transmembrane region" description="Helical" evidence="5">
    <location>
        <begin position="17"/>
        <end position="39"/>
    </location>
</feature>
<dbReference type="PANTHER" id="PTHR43531:SF11">
    <property type="entry name" value="METHYL-ACCEPTING CHEMOTAXIS PROTEIN 3"/>
    <property type="match status" value="1"/>
</dbReference>
<dbReference type="SMART" id="SM00304">
    <property type="entry name" value="HAMP"/>
    <property type="match status" value="2"/>
</dbReference>
<feature type="domain" description="HAMP" evidence="7">
    <location>
        <begin position="509"/>
        <end position="561"/>
    </location>
</feature>
<name>A0A1P8MV87_9RHOB</name>
<dbReference type="Pfam" id="PF00015">
    <property type="entry name" value="MCPsignal"/>
    <property type="match status" value="1"/>
</dbReference>
<dbReference type="EMBL" id="CP019312">
    <property type="protein sequence ID" value="APX11931.1"/>
    <property type="molecule type" value="Genomic_DNA"/>
</dbReference>
<dbReference type="CDD" id="cd11386">
    <property type="entry name" value="MCP_signal"/>
    <property type="match status" value="1"/>
</dbReference>
<comment type="subcellular location">
    <subcellularLocation>
        <location evidence="1">Membrane</location>
    </subcellularLocation>
</comment>
<dbReference type="RefSeq" id="WP_076627831.1">
    <property type="nucleotide sequence ID" value="NZ_CP019312.1"/>
</dbReference>
<dbReference type="SUPFAM" id="SSF55785">
    <property type="entry name" value="PYP-like sensor domain (PAS domain)"/>
    <property type="match status" value="1"/>
</dbReference>
<dbReference type="Gene3D" id="3.30.450.20">
    <property type="entry name" value="PAS domain"/>
    <property type="match status" value="2"/>
</dbReference>
<dbReference type="Pfam" id="PF00672">
    <property type="entry name" value="HAMP"/>
    <property type="match status" value="1"/>
</dbReference>
<evidence type="ECO:0000259" key="6">
    <source>
        <dbReference type="PROSITE" id="PS50111"/>
    </source>
</evidence>
<feature type="domain" description="Methyl-accepting transducer" evidence="6">
    <location>
        <begin position="566"/>
        <end position="795"/>
    </location>
</feature>
<dbReference type="InterPro" id="IPR003660">
    <property type="entry name" value="HAMP_dom"/>
</dbReference>
<dbReference type="KEGG" id="tom:BWR18_09770"/>
<dbReference type="InterPro" id="IPR051310">
    <property type="entry name" value="MCP_chemotaxis"/>
</dbReference>
<evidence type="ECO:0000313" key="8">
    <source>
        <dbReference type="EMBL" id="APX11931.1"/>
    </source>
</evidence>
<comment type="similarity">
    <text evidence="3">Belongs to the methyl-accepting chemotaxis (MCP) protein family.</text>
</comment>
<protein>
    <recommendedName>
        <fullName evidence="10">Chemotaxis protein</fullName>
    </recommendedName>
</protein>
<dbReference type="FunFam" id="1.10.287.950:FF:000001">
    <property type="entry name" value="Methyl-accepting chemotaxis sensory transducer"/>
    <property type="match status" value="1"/>
</dbReference>
<dbReference type="SUPFAM" id="SSF58104">
    <property type="entry name" value="Methyl-accepting chemotaxis protein (MCP) signaling domain"/>
    <property type="match status" value="1"/>
</dbReference>
<evidence type="ECO:0000256" key="2">
    <source>
        <dbReference type="ARBA" id="ARBA00022500"/>
    </source>
</evidence>
<dbReference type="InterPro" id="IPR035965">
    <property type="entry name" value="PAS-like_dom_sf"/>
</dbReference>
<dbReference type="PROSITE" id="PS50885">
    <property type="entry name" value="HAMP"/>
    <property type="match status" value="2"/>
</dbReference>
<keyword evidence="5" id="KW-1133">Transmembrane helix</keyword>
<dbReference type="OrthoDB" id="354287at2"/>
<gene>
    <name evidence="8" type="ORF">BWR18_09770</name>
</gene>
<dbReference type="Gene3D" id="1.10.8.500">
    <property type="entry name" value="HAMP domain in histidine kinase"/>
    <property type="match status" value="1"/>
</dbReference>
<dbReference type="Gene3D" id="1.10.287.950">
    <property type="entry name" value="Methyl-accepting chemotaxis protein"/>
    <property type="match status" value="1"/>
</dbReference>
<evidence type="ECO:0000256" key="1">
    <source>
        <dbReference type="ARBA" id="ARBA00004370"/>
    </source>
</evidence>
<organism evidence="8 9">
    <name type="scientific">Tateyamaria omphalii</name>
    <dbReference type="NCBI Taxonomy" id="299262"/>
    <lineage>
        <taxon>Bacteria</taxon>
        <taxon>Pseudomonadati</taxon>
        <taxon>Pseudomonadota</taxon>
        <taxon>Alphaproteobacteria</taxon>
        <taxon>Rhodobacterales</taxon>
        <taxon>Roseobacteraceae</taxon>
        <taxon>Tateyamaria</taxon>
    </lineage>
</organism>
<reference evidence="8 9" key="1">
    <citation type="submission" date="2017-01" db="EMBL/GenBank/DDBJ databases">
        <title>Complete genome of Tateyamaria omphalii DOK1-4 isolated from seawater in Dokdo.</title>
        <authorList>
            <person name="Kim J.H."/>
            <person name="Chi W.-J."/>
        </authorList>
    </citation>
    <scope>NUCLEOTIDE SEQUENCE [LARGE SCALE GENOMIC DNA]</scope>
    <source>
        <strain evidence="8 9">DOK1-4</strain>
    </source>
</reference>
<evidence type="ECO:0000256" key="3">
    <source>
        <dbReference type="ARBA" id="ARBA00029447"/>
    </source>
</evidence>
<dbReference type="PROSITE" id="PS50111">
    <property type="entry name" value="CHEMOTAXIS_TRANSDUC_2"/>
    <property type="match status" value="1"/>
</dbReference>